<dbReference type="Pfam" id="PF00858">
    <property type="entry name" value="ASC"/>
    <property type="match status" value="1"/>
</dbReference>
<evidence type="ECO:0000313" key="17">
    <source>
        <dbReference type="WBParaSite" id="PSAMB.scaffold194size67021.g3347.t1"/>
    </source>
</evidence>
<feature type="compositionally biased region" description="Polar residues" evidence="14">
    <location>
        <begin position="31"/>
        <end position="44"/>
    </location>
</feature>
<evidence type="ECO:0000256" key="13">
    <source>
        <dbReference type="RuleBase" id="RU000679"/>
    </source>
</evidence>
<evidence type="ECO:0000313" key="16">
    <source>
        <dbReference type="Proteomes" id="UP000887566"/>
    </source>
</evidence>
<feature type="region of interest" description="Disordered" evidence="14">
    <location>
        <begin position="527"/>
        <end position="559"/>
    </location>
</feature>
<organism evidence="16 17">
    <name type="scientific">Plectus sambesii</name>
    <dbReference type="NCBI Taxonomy" id="2011161"/>
    <lineage>
        <taxon>Eukaryota</taxon>
        <taxon>Metazoa</taxon>
        <taxon>Ecdysozoa</taxon>
        <taxon>Nematoda</taxon>
        <taxon>Chromadorea</taxon>
        <taxon>Plectida</taxon>
        <taxon>Plectina</taxon>
        <taxon>Plectoidea</taxon>
        <taxon>Plectidae</taxon>
        <taxon>Plectus</taxon>
    </lineage>
</organism>
<keyword evidence="8 13" id="KW-0406">Ion transport</keyword>
<dbReference type="PANTHER" id="PTHR11690:SF248">
    <property type="entry name" value="PICKPOCKET 17, ISOFORM A"/>
    <property type="match status" value="1"/>
</dbReference>
<feature type="compositionally biased region" description="Polar residues" evidence="14">
    <location>
        <begin position="64"/>
        <end position="80"/>
    </location>
</feature>
<dbReference type="AlphaFoldDB" id="A0A914VH32"/>
<evidence type="ECO:0000256" key="9">
    <source>
        <dbReference type="ARBA" id="ARBA00023136"/>
    </source>
</evidence>
<feature type="region of interest" description="Disordered" evidence="14">
    <location>
        <begin position="31"/>
        <end position="80"/>
    </location>
</feature>
<dbReference type="Proteomes" id="UP000887566">
    <property type="component" value="Unplaced"/>
</dbReference>
<evidence type="ECO:0000256" key="15">
    <source>
        <dbReference type="SAM" id="Phobius"/>
    </source>
</evidence>
<keyword evidence="5 13" id="KW-0812">Transmembrane</keyword>
<evidence type="ECO:0000256" key="1">
    <source>
        <dbReference type="ARBA" id="ARBA00004141"/>
    </source>
</evidence>
<dbReference type="PANTHER" id="PTHR11690">
    <property type="entry name" value="AMILORIDE-SENSITIVE SODIUM CHANNEL-RELATED"/>
    <property type="match status" value="1"/>
</dbReference>
<evidence type="ECO:0000256" key="14">
    <source>
        <dbReference type="SAM" id="MobiDB-lite"/>
    </source>
</evidence>
<keyword evidence="11 13" id="KW-0739">Sodium transport</keyword>
<keyword evidence="4 13" id="KW-0894">Sodium channel</keyword>
<keyword evidence="7" id="KW-0915">Sodium</keyword>
<dbReference type="InterPro" id="IPR001873">
    <property type="entry name" value="ENaC"/>
</dbReference>
<dbReference type="GO" id="GO:0015280">
    <property type="term" value="F:ligand-gated sodium channel activity"/>
    <property type="evidence" value="ECO:0007669"/>
    <property type="project" value="TreeGrafter"/>
</dbReference>
<accession>A0A914VH32</accession>
<keyword evidence="9 15" id="KW-0472">Membrane</keyword>
<keyword evidence="16" id="KW-1185">Reference proteome</keyword>
<keyword evidence="10" id="KW-0325">Glycoprotein</keyword>
<sequence>MVSENATPPTMQGGLTLTAALTPKTIVATSSTAQAVSNVSTESATKVGGTTTAGGGNPEPTTTQRGNPTATPTSSTGIENLSSTTTKVANIPNISTVGVSDKQPDTTKIFTAITAPPALTTTKSTSDGPYYPLDFNISSLSNSTKEQLNNIATQYNMTKNDNTVTLEGKAMNSLLEIAQAMSLSERANLGFSLQDLLISCSYNSEPCDYENDFSTMWDPDYGNCYTFNYATKYSSSRAGSQFGLRMVALSNVTEYLYSSSKAGMRISIHKQNYDPFPNTEGYSTAVGTAVSIAIRYEEMERLSKPYGNCVEKKNSSTYFYDGQYTFEGCFRSCFQSNVIKSCGCADPRFPLPPKTNIAYCSSQNINQINCYQAYIEKNGDFDAVTDCYCPMGCDEPMYDASLTRAKWPSSPKFMSPSCVDIYPGTNLSCAQVYSDNAVLLEVYFDRLGFQLTKERPVMTLVDLLNLLAGTAGLWLSISFCTMAEFIVLLVQLLRVCCCAYKGVASIYANHRAYYIHHGMAIPKSVSDKQREIDRVNSRQREKEATRKNSEAHQQAYQYS</sequence>
<reference evidence="17" key="1">
    <citation type="submission" date="2022-11" db="UniProtKB">
        <authorList>
            <consortium name="WormBaseParasite"/>
        </authorList>
    </citation>
    <scope>IDENTIFICATION</scope>
</reference>
<keyword evidence="6 15" id="KW-1133">Transmembrane helix</keyword>
<dbReference type="PROSITE" id="PS01206">
    <property type="entry name" value="ASC"/>
    <property type="match status" value="1"/>
</dbReference>
<dbReference type="Gene3D" id="2.60.470.10">
    <property type="entry name" value="Acid-sensing ion channels like domains"/>
    <property type="match status" value="1"/>
</dbReference>
<proteinExistence type="inferred from homology"/>
<dbReference type="InterPro" id="IPR020903">
    <property type="entry name" value="ENaC_CS"/>
</dbReference>
<dbReference type="PRINTS" id="PR01078">
    <property type="entry name" value="AMINACHANNEL"/>
</dbReference>
<name>A0A914VH32_9BILA</name>
<evidence type="ECO:0000256" key="11">
    <source>
        <dbReference type="ARBA" id="ARBA00023201"/>
    </source>
</evidence>
<feature type="transmembrane region" description="Helical" evidence="15">
    <location>
        <begin position="463"/>
        <end position="490"/>
    </location>
</feature>
<dbReference type="Gene3D" id="1.10.287.770">
    <property type="entry name" value="YojJ-like"/>
    <property type="match status" value="1"/>
</dbReference>
<keyword evidence="12 13" id="KW-0407">Ion channel</keyword>
<dbReference type="GO" id="GO:0005886">
    <property type="term" value="C:plasma membrane"/>
    <property type="evidence" value="ECO:0007669"/>
    <property type="project" value="TreeGrafter"/>
</dbReference>
<evidence type="ECO:0000256" key="5">
    <source>
        <dbReference type="ARBA" id="ARBA00022692"/>
    </source>
</evidence>
<evidence type="ECO:0000256" key="8">
    <source>
        <dbReference type="ARBA" id="ARBA00023065"/>
    </source>
</evidence>
<evidence type="ECO:0000256" key="4">
    <source>
        <dbReference type="ARBA" id="ARBA00022461"/>
    </source>
</evidence>
<keyword evidence="3 13" id="KW-0813">Transport</keyword>
<evidence type="ECO:0000256" key="2">
    <source>
        <dbReference type="ARBA" id="ARBA00007193"/>
    </source>
</evidence>
<comment type="subcellular location">
    <subcellularLocation>
        <location evidence="1">Membrane</location>
        <topology evidence="1">Multi-pass membrane protein</topology>
    </subcellularLocation>
</comment>
<evidence type="ECO:0000256" key="3">
    <source>
        <dbReference type="ARBA" id="ARBA00022448"/>
    </source>
</evidence>
<dbReference type="WBParaSite" id="PSAMB.scaffold194size67021.g3347.t1">
    <property type="protein sequence ID" value="PSAMB.scaffold194size67021.g3347.t1"/>
    <property type="gene ID" value="PSAMB.scaffold194size67021.g3347"/>
</dbReference>
<evidence type="ECO:0000256" key="6">
    <source>
        <dbReference type="ARBA" id="ARBA00022989"/>
    </source>
</evidence>
<evidence type="ECO:0000256" key="7">
    <source>
        <dbReference type="ARBA" id="ARBA00023053"/>
    </source>
</evidence>
<evidence type="ECO:0000256" key="12">
    <source>
        <dbReference type="ARBA" id="ARBA00023303"/>
    </source>
</evidence>
<evidence type="ECO:0000256" key="10">
    <source>
        <dbReference type="ARBA" id="ARBA00023180"/>
    </source>
</evidence>
<feature type="compositionally biased region" description="Basic and acidic residues" evidence="14">
    <location>
        <begin position="527"/>
        <end position="550"/>
    </location>
</feature>
<comment type="similarity">
    <text evidence="2 13">Belongs to the amiloride-sensitive sodium channel (TC 1.A.6) family.</text>
</comment>
<protein>
    <submittedName>
        <fullName evidence="17">Uncharacterized protein</fullName>
    </submittedName>
</protein>